<name>A0A9N9Z4P0_9HYPO</name>
<evidence type="ECO:0000256" key="6">
    <source>
        <dbReference type="SAM" id="MobiDB-lite"/>
    </source>
</evidence>
<accession>A0A9N9Z4P0</accession>
<reference evidence="8 9" key="2">
    <citation type="submission" date="2021-10" db="EMBL/GenBank/DDBJ databases">
        <authorList>
            <person name="Piombo E."/>
        </authorList>
    </citation>
    <scope>NUCLEOTIDE SEQUENCE [LARGE SCALE GENOMIC DNA]</scope>
</reference>
<feature type="region of interest" description="Disordered" evidence="6">
    <location>
        <begin position="662"/>
        <end position="701"/>
    </location>
</feature>
<dbReference type="OrthoDB" id="203099at2759"/>
<evidence type="ECO:0000313" key="9">
    <source>
        <dbReference type="Proteomes" id="UP000775872"/>
    </source>
</evidence>
<keyword evidence="3 7" id="KW-0812">Transmembrane</keyword>
<comment type="similarity">
    <text evidence="2">Belongs to the LIMR family.</text>
</comment>
<sequence length="701" mass="78533">MLDIANKASPVGSTVFTVIALVVISLIVLAILRFFLPLRTTPAHYLVPIFFALWLPSVVVILVPIDLASSARTDDEASRGIWLPERVVVVAWRITYWLTFVLTWALLPILGEYSDAGYREPIERLRYSVRQNAQFMAISLGLGIVGFVYILISYEVKLSRAKDVAMALAYCWGLALAIYLMGHGLVSIPRRLVRNASITGKLRRLQTKAPKVYERMEDSLVSLEEVEYQISELIRRKTGSALEFRDWIEELQEMANIGESQSRPGTTDPNSRVIPTVITDKFLASLTRKLVNARHTRSRYADEWAQLIQEAHEAQAIIDSAASKKLDFGDADPHASWWSRTKFLTPYTRYLLYFQILPVANFLLGVLCAVASASIVWSEVIKVAAPNLSLIRLTVVHHWSQGRAEVGFAGQTISTFWVCYMFAAALTSVTEVRVWRGRALVKRNTAYESAFWYAMLVARLSVPLSYNFVTFLSPDVYKKTIFFKFLGQSIVLTDIGRWFDRLFPAFILVPVLATIFGLYKKVKRIFVGLDVIEDEDENPTGYGTGSWREGRDLIDRELRGNSLLRRREDAFSRMSTTAAGGTAGRSAPVLSIPAARNAATSPSPSRAASTTNRAGPSSSSRARVIDEPEDENIFSIIGHRMKNTMDTIETPKWMQDFGQGMKTPKWMGGAEDGGEQSQGAERGRSSSDIRRWFGGDGHIRL</sequence>
<evidence type="ECO:0000256" key="2">
    <source>
        <dbReference type="ARBA" id="ARBA00010487"/>
    </source>
</evidence>
<dbReference type="Proteomes" id="UP000775872">
    <property type="component" value="Unassembled WGS sequence"/>
</dbReference>
<feature type="transmembrane region" description="Helical" evidence="7">
    <location>
        <begin position="350"/>
        <end position="377"/>
    </location>
</feature>
<proteinExistence type="inferred from homology"/>
<keyword evidence="4 7" id="KW-1133">Transmembrane helix</keyword>
<dbReference type="InterPro" id="IPR051584">
    <property type="entry name" value="GPCR-associated_LMBR1"/>
</dbReference>
<evidence type="ECO:0000256" key="1">
    <source>
        <dbReference type="ARBA" id="ARBA00004141"/>
    </source>
</evidence>
<comment type="caution">
    <text evidence="8">The sequence shown here is derived from an EMBL/GenBank/DDBJ whole genome shotgun (WGS) entry which is preliminary data.</text>
</comment>
<evidence type="ECO:0000256" key="3">
    <source>
        <dbReference type="ARBA" id="ARBA00022692"/>
    </source>
</evidence>
<feature type="transmembrane region" description="Helical" evidence="7">
    <location>
        <begin position="43"/>
        <end position="65"/>
    </location>
</feature>
<comment type="subcellular location">
    <subcellularLocation>
        <location evidence="1">Membrane</location>
        <topology evidence="1">Multi-pass membrane protein</topology>
    </subcellularLocation>
</comment>
<gene>
    <name evidence="8" type="ORF">CSOL1703_00001126</name>
</gene>
<feature type="region of interest" description="Disordered" evidence="6">
    <location>
        <begin position="595"/>
        <end position="630"/>
    </location>
</feature>
<feature type="compositionally biased region" description="Basic and acidic residues" evidence="6">
    <location>
        <begin position="681"/>
        <end position="701"/>
    </location>
</feature>
<reference evidence="9" key="1">
    <citation type="submission" date="2019-06" db="EMBL/GenBank/DDBJ databases">
        <authorList>
            <person name="Broberg M."/>
        </authorList>
    </citation>
    <scope>NUCLEOTIDE SEQUENCE [LARGE SCALE GENOMIC DNA]</scope>
</reference>
<dbReference type="PANTHER" id="PTHR21355">
    <property type="entry name" value="G-PROTEIN COUPLED RECEPTOR-ASSOCIATED PROTEIN LMBRD2"/>
    <property type="match status" value="1"/>
</dbReference>
<dbReference type="AlphaFoldDB" id="A0A9N9Z4P0"/>
<evidence type="ECO:0000256" key="5">
    <source>
        <dbReference type="ARBA" id="ARBA00023136"/>
    </source>
</evidence>
<keyword evidence="5 7" id="KW-0472">Membrane</keyword>
<evidence type="ECO:0000313" key="8">
    <source>
        <dbReference type="EMBL" id="CAH0049172.1"/>
    </source>
</evidence>
<evidence type="ECO:0000256" key="4">
    <source>
        <dbReference type="ARBA" id="ARBA00022989"/>
    </source>
</evidence>
<dbReference type="InterPro" id="IPR006876">
    <property type="entry name" value="LMBR1-like_membr_prot"/>
</dbReference>
<dbReference type="PANTHER" id="PTHR21355:SF0">
    <property type="entry name" value="G-PROTEIN COUPLED RECEPTOR-ASSOCIATED PROTEIN LMBRD2"/>
    <property type="match status" value="1"/>
</dbReference>
<evidence type="ECO:0000256" key="7">
    <source>
        <dbReference type="SAM" id="Phobius"/>
    </source>
</evidence>
<dbReference type="GO" id="GO:0016020">
    <property type="term" value="C:membrane"/>
    <property type="evidence" value="ECO:0007669"/>
    <property type="project" value="UniProtKB-SubCell"/>
</dbReference>
<dbReference type="EMBL" id="CABFOC020000035">
    <property type="protein sequence ID" value="CAH0049172.1"/>
    <property type="molecule type" value="Genomic_DNA"/>
</dbReference>
<protein>
    <submittedName>
        <fullName evidence="8">Uncharacterized protein</fullName>
    </submittedName>
</protein>
<feature type="transmembrane region" description="Helical" evidence="7">
    <location>
        <begin position="164"/>
        <end position="186"/>
    </location>
</feature>
<feature type="transmembrane region" description="Helical" evidence="7">
    <location>
        <begin position="15"/>
        <end position="36"/>
    </location>
</feature>
<feature type="compositionally biased region" description="Low complexity" evidence="6">
    <location>
        <begin position="595"/>
        <end position="612"/>
    </location>
</feature>
<feature type="transmembrane region" description="Helical" evidence="7">
    <location>
        <begin position="450"/>
        <end position="469"/>
    </location>
</feature>
<dbReference type="Pfam" id="PF04791">
    <property type="entry name" value="LMBR1"/>
    <property type="match status" value="1"/>
</dbReference>
<feature type="transmembrane region" description="Helical" evidence="7">
    <location>
        <begin position="133"/>
        <end position="152"/>
    </location>
</feature>
<feature type="transmembrane region" description="Helical" evidence="7">
    <location>
        <begin position="94"/>
        <end position="113"/>
    </location>
</feature>
<organism evidence="8 9">
    <name type="scientific">Clonostachys solani</name>
    <dbReference type="NCBI Taxonomy" id="160281"/>
    <lineage>
        <taxon>Eukaryota</taxon>
        <taxon>Fungi</taxon>
        <taxon>Dikarya</taxon>
        <taxon>Ascomycota</taxon>
        <taxon>Pezizomycotina</taxon>
        <taxon>Sordariomycetes</taxon>
        <taxon>Hypocreomycetidae</taxon>
        <taxon>Hypocreales</taxon>
        <taxon>Bionectriaceae</taxon>
        <taxon>Clonostachys</taxon>
    </lineage>
</organism>
<feature type="transmembrane region" description="Helical" evidence="7">
    <location>
        <begin position="408"/>
        <end position="429"/>
    </location>
</feature>
<feature type="transmembrane region" description="Helical" evidence="7">
    <location>
        <begin position="502"/>
        <end position="519"/>
    </location>
</feature>
<keyword evidence="9" id="KW-1185">Reference proteome</keyword>